<dbReference type="SUPFAM" id="SSF69304">
    <property type="entry name" value="Tricorn protease N-terminal domain"/>
    <property type="match status" value="1"/>
</dbReference>
<accession>A0A0G0I1U6</accession>
<dbReference type="InterPro" id="IPR011042">
    <property type="entry name" value="6-blade_b-propeller_TolB-like"/>
</dbReference>
<evidence type="ECO:0000313" key="2">
    <source>
        <dbReference type="Proteomes" id="UP000034508"/>
    </source>
</evidence>
<evidence type="ECO:0000313" key="1">
    <source>
        <dbReference type="EMBL" id="KKQ18224.1"/>
    </source>
</evidence>
<dbReference type="Proteomes" id="UP000034508">
    <property type="component" value="Unassembled WGS sequence"/>
</dbReference>
<organism evidence="1 2">
    <name type="scientific">Berkelbacteria bacterium GW2011_GWA1_36_9</name>
    <dbReference type="NCBI Taxonomy" id="1618331"/>
    <lineage>
        <taxon>Bacteria</taxon>
        <taxon>Candidatus Berkelbacteria</taxon>
    </lineage>
</organism>
<protein>
    <submittedName>
        <fullName evidence="1">Protein TolB</fullName>
    </submittedName>
</protein>
<dbReference type="PANTHER" id="PTHR36842">
    <property type="entry name" value="PROTEIN TOLB HOMOLOG"/>
    <property type="match status" value="1"/>
</dbReference>
<sequence>MAQKIITVILALAVIGGLAWYFNKTYLQPSESHSTEKVPQFKTSSTDENFKGKLIYATTGATKEIWAIDAKKESKKLFTDSDEAEKILEISNLASISNEILVITSTETSSSSGKLVAINLSSSKETVLQKPFSLPPAWTVSLDGQKIAYTRFSNIEENYGFTLYSSDRSGTNLRELIRSDQEIKVPVWNENATKIAFVKNVGSKSQLNVVDVNSLKEKEVKSFEGQIIDSLSFSGDKLVFSVRDLSNKSSGTIKIIGSNGQNLEKMADFEGGVANFVYMENSSWLGFLIAQYKDKINSSTTGQIYIENLKKLEKIPLAKGSQILGWQNE</sequence>
<proteinExistence type="predicted"/>
<reference evidence="1 2" key="1">
    <citation type="journal article" date="2015" name="Nature">
        <title>rRNA introns, odd ribosomes, and small enigmatic genomes across a large radiation of phyla.</title>
        <authorList>
            <person name="Brown C.T."/>
            <person name="Hug L.A."/>
            <person name="Thomas B.C."/>
            <person name="Sharon I."/>
            <person name="Castelle C.J."/>
            <person name="Singh A."/>
            <person name="Wilkins M.J."/>
            <person name="Williams K.H."/>
            <person name="Banfield J.F."/>
        </authorList>
    </citation>
    <scope>NUCLEOTIDE SEQUENCE [LARGE SCALE GENOMIC DNA]</scope>
</reference>
<name>A0A0G0I1U6_9BACT</name>
<dbReference type="PANTHER" id="PTHR36842:SF1">
    <property type="entry name" value="PROTEIN TOLB"/>
    <property type="match status" value="1"/>
</dbReference>
<dbReference type="Gene3D" id="2.120.10.30">
    <property type="entry name" value="TolB, C-terminal domain"/>
    <property type="match status" value="1"/>
</dbReference>
<dbReference type="AlphaFoldDB" id="A0A0G0I1U6"/>
<comment type="caution">
    <text evidence="1">The sequence shown here is derived from an EMBL/GenBank/DDBJ whole genome shotgun (WGS) entry which is preliminary data.</text>
</comment>
<gene>
    <name evidence="1" type="ORF">US31_C0007G0030</name>
</gene>
<dbReference type="EMBL" id="LBSM01000007">
    <property type="protein sequence ID" value="KKQ18224.1"/>
    <property type="molecule type" value="Genomic_DNA"/>
</dbReference>